<feature type="transmembrane region" description="Helical" evidence="7">
    <location>
        <begin position="61"/>
        <end position="78"/>
    </location>
</feature>
<feature type="transmembrane region" description="Helical" evidence="7">
    <location>
        <begin position="272"/>
        <end position="290"/>
    </location>
</feature>
<feature type="transmembrane region" description="Helical" evidence="7">
    <location>
        <begin position="302"/>
        <end position="320"/>
    </location>
</feature>
<evidence type="ECO:0000259" key="8">
    <source>
        <dbReference type="Pfam" id="PF00892"/>
    </source>
</evidence>
<evidence type="ECO:0000256" key="5">
    <source>
        <dbReference type="ARBA" id="ARBA00023136"/>
    </source>
</evidence>
<keyword evidence="3 7" id="KW-0812">Transmembrane</keyword>
<reference evidence="9 10" key="1">
    <citation type="submission" date="2024-06" db="EMBL/GenBank/DDBJ databases">
        <title>Genomic Encyclopedia of Type Strains, Phase IV (KMG-IV): sequencing the most valuable type-strain genomes for metagenomic binning, comparative biology and taxonomic classification.</title>
        <authorList>
            <person name="Goeker M."/>
        </authorList>
    </citation>
    <scope>NUCLEOTIDE SEQUENCE [LARGE SCALE GENOMIC DNA]</scope>
    <source>
        <strain evidence="9 10">DSM 29780</strain>
    </source>
</reference>
<evidence type="ECO:0000256" key="7">
    <source>
        <dbReference type="SAM" id="Phobius"/>
    </source>
</evidence>
<feature type="domain" description="EamA" evidence="8">
    <location>
        <begin position="62"/>
        <end position="193"/>
    </location>
</feature>
<dbReference type="PANTHER" id="PTHR32322">
    <property type="entry name" value="INNER MEMBRANE TRANSPORTER"/>
    <property type="match status" value="1"/>
</dbReference>
<name>A0ABV2IVJ1_9HYPH</name>
<comment type="caution">
    <text evidence="9">The sequence shown here is derived from an EMBL/GenBank/DDBJ whole genome shotgun (WGS) entry which is preliminary data.</text>
</comment>
<dbReference type="InterPro" id="IPR000620">
    <property type="entry name" value="EamA_dom"/>
</dbReference>
<feature type="transmembrane region" description="Helical" evidence="7">
    <location>
        <begin position="326"/>
        <end position="344"/>
    </location>
</feature>
<protein>
    <submittedName>
        <fullName evidence="9">Drug/metabolite transporter (DMT)-like permease</fullName>
    </submittedName>
</protein>
<evidence type="ECO:0000313" key="10">
    <source>
        <dbReference type="Proteomes" id="UP001549047"/>
    </source>
</evidence>
<dbReference type="PANTHER" id="PTHR32322:SF2">
    <property type="entry name" value="EAMA DOMAIN-CONTAINING PROTEIN"/>
    <property type="match status" value="1"/>
</dbReference>
<dbReference type="Pfam" id="PF00892">
    <property type="entry name" value="EamA"/>
    <property type="match status" value="1"/>
</dbReference>
<feature type="transmembrane region" description="Helical" evidence="7">
    <location>
        <begin position="240"/>
        <end position="260"/>
    </location>
</feature>
<feature type="transmembrane region" description="Helical" evidence="7">
    <location>
        <begin position="90"/>
        <end position="109"/>
    </location>
</feature>
<comment type="subcellular location">
    <subcellularLocation>
        <location evidence="1">Membrane</location>
        <topology evidence="1">Multi-pass membrane protein</topology>
    </subcellularLocation>
</comment>
<keyword evidence="4 7" id="KW-1133">Transmembrane helix</keyword>
<accession>A0ABV2IVJ1</accession>
<keyword evidence="10" id="KW-1185">Reference proteome</keyword>
<feature type="transmembrane region" description="Helical" evidence="7">
    <location>
        <begin position="148"/>
        <end position="167"/>
    </location>
</feature>
<feature type="transmembrane region" description="Helical" evidence="7">
    <location>
        <begin position="179"/>
        <end position="201"/>
    </location>
</feature>
<evidence type="ECO:0000256" key="1">
    <source>
        <dbReference type="ARBA" id="ARBA00004141"/>
    </source>
</evidence>
<evidence type="ECO:0000256" key="4">
    <source>
        <dbReference type="ARBA" id="ARBA00022989"/>
    </source>
</evidence>
<comment type="similarity">
    <text evidence="2">Belongs to the EamA transporter family.</text>
</comment>
<evidence type="ECO:0000256" key="6">
    <source>
        <dbReference type="SAM" id="MobiDB-lite"/>
    </source>
</evidence>
<proteinExistence type="inferred from homology"/>
<keyword evidence="5 7" id="KW-0472">Membrane</keyword>
<sequence length="357" mass="37522">MLNRVFGMRFSLISTNVEVVEAGCQLRETGMTPAEKSGLDTPQPCDHSGEPPASSRSGLKVGLLILLGFLWSFRIVAIKEASLAGISTQVTVSASIIGMAIVFSTIALIRASWPPLDRATITFYIIDGILGFVMPFILEGVVAPRLPVFVFVVIISTMPVITLALAAATGTERVTAIKLLTIGLGFCVALLVAFDTGFSGSVPHFDWVFLLPAFGVPVFYAANTVFVASRWPKSADAIHVGQAQALVLSVAALLGFAVSGSLGELAEVGRNIPAVMSISLGEGVALLIYLKIIRDFGATTVAFANYISLVFAAVLGGLLFGDRLTWLSAAAALLLMLALSIPSLHAKLRGRIDASSA</sequence>
<dbReference type="Proteomes" id="UP001549047">
    <property type="component" value="Unassembled WGS sequence"/>
</dbReference>
<gene>
    <name evidence="9" type="ORF">ABID16_000807</name>
</gene>
<dbReference type="SUPFAM" id="SSF103481">
    <property type="entry name" value="Multidrug resistance efflux transporter EmrE"/>
    <property type="match status" value="1"/>
</dbReference>
<dbReference type="InterPro" id="IPR050638">
    <property type="entry name" value="AA-Vitamin_Transporters"/>
</dbReference>
<feature type="transmembrane region" description="Helical" evidence="7">
    <location>
        <begin position="207"/>
        <end position="228"/>
    </location>
</feature>
<dbReference type="RefSeq" id="WP_354555065.1">
    <property type="nucleotide sequence ID" value="NZ_JBEPMB010000001.1"/>
</dbReference>
<evidence type="ECO:0000256" key="3">
    <source>
        <dbReference type="ARBA" id="ARBA00022692"/>
    </source>
</evidence>
<feature type="region of interest" description="Disordered" evidence="6">
    <location>
        <begin position="32"/>
        <end position="55"/>
    </location>
</feature>
<organism evidence="9 10">
    <name type="scientific">Rhizobium aquaticum</name>
    <dbReference type="NCBI Taxonomy" id="1549636"/>
    <lineage>
        <taxon>Bacteria</taxon>
        <taxon>Pseudomonadati</taxon>
        <taxon>Pseudomonadota</taxon>
        <taxon>Alphaproteobacteria</taxon>
        <taxon>Hyphomicrobiales</taxon>
        <taxon>Rhizobiaceae</taxon>
        <taxon>Rhizobium/Agrobacterium group</taxon>
        <taxon>Rhizobium</taxon>
    </lineage>
</organism>
<dbReference type="EMBL" id="JBEPMB010000001">
    <property type="protein sequence ID" value="MET3612502.1"/>
    <property type="molecule type" value="Genomic_DNA"/>
</dbReference>
<dbReference type="InterPro" id="IPR037185">
    <property type="entry name" value="EmrE-like"/>
</dbReference>
<evidence type="ECO:0000313" key="9">
    <source>
        <dbReference type="EMBL" id="MET3612502.1"/>
    </source>
</evidence>
<feature type="transmembrane region" description="Helical" evidence="7">
    <location>
        <begin position="121"/>
        <end position="142"/>
    </location>
</feature>
<evidence type="ECO:0000256" key="2">
    <source>
        <dbReference type="ARBA" id="ARBA00007362"/>
    </source>
</evidence>